<gene>
    <name evidence="1" type="ORF">MTR67_023473</name>
</gene>
<proteinExistence type="predicted"/>
<name>A0AAF0QVM2_SOLVR</name>
<protein>
    <submittedName>
        <fullName evidence="1">Uncharacterized protein</fullName>
    </submittedName>
</protein>
<sequence length="254" mass="28517">MTFLKGLVSPGTFPIVRAAQSPANHPIATIVPKVDRALGTDAFFRPLLGPVMTGTKHEILTKLLKVKPPVFHGSESEDAYEFISDCYERLHKLSIVHQHGVDFVTFQLQVPCFVSGEVCAPDHEGRKKDEFMDLEEGVVCDVLDAHIHFSTPVGESLIVTHVYRVYSVLLMGFQTWADLVIMYITDFNIILGITWLSPYYVVLNCNAKSVTLEIPGREKLELEVVYKPKPTKFIFFIRARKPVGQGCLAYLAHI</sequence>
<evidence type="ECO:0000313" key="1">
    <source>
        <dbReference type="EMBL" id="WMV30088.1"/>
    </source>
</evidence>
<accession>A0AAF0QVM2</accession>
<reference evidence="1" key="1">
    <citation type="submission" date="2023-08" db="EMBL/GenBank/DDBJ databases">
        <title>A de novo genome assembly of Solanum verrucosum Schlechtendal, a Mexican diploid species geographically isolated from the other diploid A-genome species in potato relatives.</title>
        <authorList>
            <person name="Hosaka K."/>
        </authorList>
    </citation>
    <scope>NUCLEOTIDE SEQUENCE</scope>
    <source>
        <tissue evidence="1">Young leaves</tissue>
    </source>
</reference>
<dbReference type="AlphaFoldDB" id="A0AAF0QVM2"/>
<organism evidence="1 2">
    <name type="scientific">Solanum verrucosum</name>
    <dbReference type="NCBI Taxonomy" id="315347"/>
    <lineage>
        <taxon>Eukaryota</taxon>
        <taxon>Viridiplantae</taxon>
        <taxon>Streptophyta</taxon>
        <taxon>Embryophyta</taxon>
        <taxon>Tracheophyta</taxon>
        <taxon>Spermatophyta</taxon>
        <taxon>Magnoliopsida</taxon>
        <taxon>eudicotyledons</taxon>
        <taxon>Gunneridae</taxon>
        <taxon>Pentapetalae</taxon>
        <taxon>asterids</taxon>
        <taxon>lamiids</taxon>
        <taxon>Solanales</taxon>
        <taxon>Solanaceae</taxon>
        <taxon>Solanoideae</taxon>
        <taxon>Solaneae</taxon>
        <taxon>Solanum</taxon>
    </lineage>
</organism>
<keyword evidence="2" id="KW-1185">Reference proteome</keyword>
<dbReference type="EMBL" id="CP133616">
    <property type="protein sequence ID" value="WMV30088.1"/>
    <property type="molecule type" value="Genomic_DNA"/>
</dbReference>
<dbReference type="Proteomes" id="UP001234989">
    <property type="component" value="Chromosome 5"/>
</dbReference>
<dbReference type="Pfam" id="PF08284">
    <property type="entry name" value="RVP_2"/>
    <property type="match status" value="1"/>
</dbReference>
<evidence type="ECO:0000313" key="2">
    <source>
        <dbReference type="Proteomes" id="UP001234989"/>
    </source>
</evidence>